<name>A0A2G8K7R7_STIJA</name>
<dbReference type="Proteomes" id="UP000230750">
    <property type="component" value="Unassembled WGS sequence"/>
</dbReference>
<keyword evidence="4" id="KW-1015">Disulfide bond</keyword>
<accession>A0A2G8K7R7</accession>
<reference evidence="9 10" key="1">
    <citation type="journal article" date="2017" name="PLoS Biol.">
        <title>The sea cucumber genome provides insights into morphological evolution and visceral regeneration.</title>
        <authorList>
            <person name="Zhang X."/>
            <person name="Sun L."/>
            <person name="Yuan J."/>
            <person name="Sun Y."/>
            <person name="Gao Y."/>
            <person name="Zhang L."/>
            <person name="Li S."/>
            <person name="Dai H."/>
            <person name="Hamel J.F."/>
            <person name="Liu C."/>
            <person name="Yu Y."/>
            <person name="Liu S."/>
            <person name="Lin W."/>
            <person name="Guo K."/>
            <person name="Jin S."/>
            <person name="Xu P."/>
            <person name="Storey K.B."/>
            <person name="Huan P."/>
            <person name="Zhang T."/>
            <person name="Zhou Y."/>
            <person name="Zhang J."/>
            <person name="Lin C."/>
            <person name="Li X."/>
            <person name="Xing L."/>
            <person name="Huo D."/>
            <person name="Sun M."/>
            <person name="Wang L."/>
            <person name="Mercier A."/>
            <person name="Li F."/>
            <person name="Yang H."/>
            <person name="Xiang J."/>
        </authorList>
    </citation>
    <scope>NUCLEOTIDE SEQUENCE [LARGE SCALE GENOMIC DNA]</scope>
    <source>
        <strain evidence="9">Shaxun</strain>
        <tissue evidence="9">Muscle</tissue>
    </source>
</reference>
<keyword evidence="5" id="KW-0325">Glycoprotein</keyword>
<evidence type="ECO:0000256" key="4">
    <source>
        <dbReference type="ARBA" id="ARBA00023157"/>
    </source>
</evidence>
<evidence type="ECO:0000313" key="10">
    <source>
        <dbReference type="Proteomes" id="UP000230750"/>
    </source>
</evidence>
<dbReference type="Pfam" id="PF05428">
    <property type="entry name" value="CRF-BP_N"/>
    <property type="match status" value="1"/>
</dbReference>
<dbReference type="GO" id="GO:0005615">
    <property type="term" value="C:extracellular space"/>
    <property type="evidence" value="ECO:0007669"/>
    <property type="project" value="TreeGrafter"/>
</dbReference>
<evidence type="ECO:0000256" key="5">
    <source>
        <dbReference type="ARBA" id="ARBA00023180"/>
    </source>
</evidence>
<comment type="subcellular location">
    <subcellularLocation>
        <location evidence="1">Secreted</location>
    </subcellularLocation>
</comment>
<keyword evidence="10" id="KW-1185">Reference proteome</keyword>
<proteinExistence type="predicted"/>
<dbReference type="GO" id="GO:0051460">
    <property type="term" value="P:negative regulation of corticotropin secretion"/>
    <property type="evidence" value="ECO:0007669"/>
    <property type="project" value="TreeGrafter"/>
</dbReference>
<evidence type="ECO:0000256" key="2">
    <source>
        <dbReference type="ARBA" id="ARBA00022525"/>
    </source>
</evidence>
<dbReference type="InterPro" id="IPR056178">
    <property type="entry name" value="CRF-BP_C"/>
</dbReference>
<feature type="domain" description="Corticotropin-releasing factor binding protein N-terminal" evidence="7">
    <location>
        <begin position="25"/>
        <end position="149"/>
    </location>
</feature>
<evidence type="ECO:0000259" key="7">
    <source>
        <dbReference type="Pfam" id="PF05428"/>
    </source>
</evidence>
<evidence type="ECO:0000259" key="8">
    <source>
        <dbReference type="Pfam" id="PF23541"/>
    </source>
</evidence>
<dbReference type="STRING" id="307972.A0A2G8K7R7"/>
<dbReference type="PANTHER" id="PTHR10278:SF0">
    <property type="entry name" value="CORTICOTROPIN-RELEASING FACTOR-BINDING PROTEIN"/>
    <property type="match status" value="1"/>
</dbReference>
<keyword evidence="2" id="KW-0964">Secreted</keyword>
<dbReference type="AlphaFoldDB" id="A0A2G8K7R7"/>
<evidence type="ECO:0000313" key="9">
    <source>
        <dbReference type="EMBL" id="PIK44066.1"/>
    </source>
</evidence>
<sequence length="276" mass="30555">MRTDLNSPSLSGILTALRRSAEPDTYSRELNCHIDMAGIPGEYYYTSQGHEDMCVIYFLAAEDEIVEIEFTEANFDCEAGDHVQWFDGWTMGTGSFPSYEDHPLNLTERVQTVCPGEGRPMTFRSNQNAAMMTFKLTSRGSSLKIVLETKQILEPCNVLAQDPSGMYTIRNYGANRNCSFSVIYPIHVSVVEMAIGQEQNEATLKCTESEDYVEFLAGNYLDNSYMRQDAILCGAAGHVNSVVSEDRRSGAAATSPNTPHTPPSPMYSICPLHAPT</sequence>
<dbReference type="InterPro" id="IPR008435">
    <property type="entry name" value="CRF-bd"/>
</dbReference>
<dbReference type="GO" id="GO:0051424">
    <property type="term" value="F:corticotropin-releasing hormone binding"/>
    <property type="evidence" value="ECO:0007669"/>
    <property type="project" value="InterPro"/>
</dbReference>
<comment type="caution">
    <text evidence="9">The sequence shown here is derived from an EMBL/GenBank/DDBJ whole genome shotgun (WGS) entry which is preliminary data.</text>
</comment>
<feature type="domain" description="Corticotropin-releasing factor binding protein C-terminal" evidence="8">
    <location>
        <begin position="158"/>
        <end position="235"/>
    </location>
</feature>
<evidence type="ECO:0000256" key="1">
    <source>
        <dbReference type="ARBA" id="ARBA00004613"/>
    </source>
</evidence>
<dbReference type="PANTHER" id="PTHR10278">
    <property type="entry name" value="CORTICOTROPIN-RELEASING FACTOR-BINDING PROTEIN"/>
    <property type="match status" value="1"/>
</dbReference>
<organism evidence="9 10">
    <name type="scientific">Stichopus japonicus</name>
    <name type="common">Sea cucumber</name>
    <dbReference type="NCBI Taxonomy" id="307972"/>
    <lineage>
        <taxon>Eukaryota</taxon>
        <taxon>Metazoa</taxon>
        <taxon>Echinodermata</taxon>
        <taxon>Eleutherozoa</taxon>
        <taxon>Echinozoa</taxon>
        <taxon>Holothuroidea</taxon>
        <taxon>Aspidochirotacea</taxon>
        <taxon>Aspidochirotida</taxon>
        <taxon>Stichopodidae</taxon>
        <taxon>Apostichopus</taxon>
    </lineage>
</organism>
<feature type="region of interest" description="Disordered" evidence="6">
    <location>
        <begin position="246"/>
        <end position="267"/>
    </location>
</feature>
<gene>
    <name evidence="9" type="ORF">BSL78_19083</name>
</gene>
<dbReference type="InterPro" id="IPR056177">
    <property type="entry name" value="CRF-BP_N"/>
</dbReference>
<feature type="non-terminal residue" evidence="9">
    <location>
        <position position="276"/>
    </location>
</feature>
<dbReference type="GO" id="GO:0009755">
    <property type="term" value="P:hormone-mediated signaling pathway"/>
    <property type="evidence" value="ECO:0007669"/>
    <property type="project" value="TreeGrafter"/>
</dbReference>
<dbReference type="OrthoDB" id="10056927at2759"/>
<keyword evidence="3" id="KW-0732">Signal</keyword>
<evidence type="ECO:0000256" key="3">
    <source>
        <dbReference type="ARBA" id="ARBA00022729"/>
    </source>
</evidence>
<dbReference type="EMBL" id="MRZV01000803">
    <property type="protein sequence ID" value="PIK44066.1"/>
    <property type="molecule type" value="Genomic_DNA"/>
</dbReference>
<evidence type="ECO:0000256" key="6">
    <source>
        <dbReference type="SAM" id="MobiDB-lite"/>
    </source>
</evidence>
<protein>
    <submittedName>
        <fullName evidence="9">Putative corticotropin-releasing factor-binding protein</fullName>
    </submittedName>
</protein>
<dbReference type="Pfam" id="PF23541">
    <property type="entry name" value="CRF-BP_C"/>
    <property type="match status" value="1"/>
</dbReference>